<keyword evidence="3" id="KW-0813">Transport</keyword>
<dbReference type="PANTHER" id="PTHR23506">
    <property type="entry name" value="GH10249P"/>
    <property type="match status" value="1"/>
</dbReference>
<organism evidence="10 11">
    <name type="scientific">Phaeosphaeria nodorum (strain SN15 / ATCC MYA-4574 / FGSC 10173)</name>
    <name type="common">Glume blotch fungus</name>
    <name type="synonym">Parastagonospora nodorum</name>
    <dbReference type="NCBI Taxonomy" id="321614"/>
    <lineage>
        <taxon>Eukaryota</taxon>
        <taxon>Fungi</taxon>
        <taxon>Dikarya</taxon>
        <taxon>Ascomycota</taxon>
        <taxon>Pezizomycotina</taxon>
        <taxon>Dothideomycetes</taxon>
        <taxon>Pleosporomycetidae</taxon>
        <taxon>Pleosporales</taxon>
        <taxon>Pleosporineae</taxon>
        <taxon>Phaeosphaeriaceae</taxon>
        <taxon>Parastagonospora</taxon>
    </lineage>
</organism>
<feature type="transmembrane region" description="Helical" evidence="8">
    <location>
        <begin position="121"/>
        <end position="142"/>
    </location>
</feature>
<evidence type="ECO:0000256" key="6">
    <source>
        <dbReference type="ARBA" id="ARBA00023136"/>
    </source>
</evidence>
<proteinExistence type="inferred from homology"/>
<feature type="transmembrane region" description="Helical" evidence="8">
    <location>
        <begin position="492"/>
        <end position="513"/>
    </location>
</feature>
<dbReference type="InterPro" id="IPR020846">
    <property type="entry name" value="MFS_dom"/>
</dbReference>
<dbReference type="EMBL" id="CP069026">
    <property type="protein sequence ID" value="QRC93849.1"/>
    <property type="molecule type" value="Genomic_DNA"/>
</dbReference>
<evidence type="ECO:0000256" key="7">
    <source>
        <dbReference type="SAM" id="MobiDB-lite"/>
    </source>
</evidence>
<reference evidence="11" key="1">
    <citation type="journal article" date="2021" name="BMC Genomics">
        <title>Chromosome-level genome assembly and manually-curated proteome of model necrotroph Parastagonospora nodorum Sn15 reveals a genome-wide trove of candidate effector homologs, and redundancy of virulence-related functions within an accessory chromosome.</title>
        <authorList>
            <person name="Bertazzoni S."/>
            <person name="Jones D.A.B."/>
            <person name="Phan H.T."/>
            <person name="Tan K.-C."/>
            <person name="Hane J.K."/>
        </authorList>
    </citation>
    <scope>NUCLEOTIDE SEQUENCE [LARGE SCALE GENOMIC DNA]</scope>
    <source>
        <strain evidence="11">SN15 / ATCC MYA-4574 / FGSC 10173)</strain>
    </source>
</reference>
<feature type="transmembrane region" description="Helical" evidence="8">
    <location>
        <begin position="180"/>
        <end position="198"/>
    </location>
</feature>
<evidence type="ECO:0000259" key="9">
    <source>
        <dbReference type="PROSITE" id="PS50850"/>
    </source>
</evidence>
<feature type="transmembrane region" description="Helical" evidence="8">
    <location>
        <begin position="575"/>
        <end position="602"/>
    </location>
</feature>
<name>A0A7U2EVN3_PHANO</name>
<evidence type="ECO:0000313" key="10">
    <source>
        <dbReference type="EMBL" id="QRC93849.1"/>
    </source>
</evidence>
<evidence type="ECO:0000256" key="1">
    <source>
        <dbReference type="ARBA" id="ARBA00004141"/>
    </source>
</evidence>
<feature type="transmembrane region" description="Helical" evidence="8">
    <location>
        <begin position="78"/>
        <end position="101"/>
    </location>
</feature>
<feature type="transmembrane region" description="Helical" evidence="8">
    <location>
        <begin position="418"/>
        <end position="441"/>
    </location>
</feature>
<dbReference type="PANTHER" id="PTHR23506:SF37">
    <property type="entry name" value="MAJOR FACILITATOR SUPERFAMILY (MFS) PROFILE DOMAIN-CONTAINING PROTEIN"/>
    <property type="match status" value="1"/>
</dbReference>
<feature type="transmembrane region" description="Helical" evidence="8">
    <location>
        <begin position="329"/>
        <end position="351"/>
    </location>
</feature>
<dbReference type="Gene3D" id="1.20.1250.20">
    <property type="entry name" value="MFS general substrate transporter like domains"/>
    <property type="match status" value="2"/>
</dbReference>
<dbReference type="SUPFAM" id="SSF103473">
    <property type="entry name" value="MFS general substrate transporter"/>
    <property type="match status" value="1"/>
</dbReference>
<evidence type="ECO:0000256" key="2">
    <source>
        <dbReference type="ARBA" id="ARBA00006829"/>
    </source>
</evidence>
<dbReference type="PRINTS" id="PR01035">
    <property type="entry name" value="TCRTETA"/>
</dbReference>
<dbReference type="Proteomes" id="UP000663193">
    <property type="component" value="Chromosome 4"/>
</dbReference>
<dbReference type="AlphaFoldDB" id="A0A7U2EVN3"/>
<comment type="similarity">
    <text evidence="2">Belongs to the major facilitator superfamily. Vesicular transporter family.</text>
</comment>
<feature type="transmembrane region" description="Helical" evidence="8">
    <location>
        <begin position="210"/>
        <end position="232"/>
    </location>
</feature>
<evidence type="ECO:0000256" key="8">
    <source>
        <dbReference type="SAM" id="Phobius"/>
    </source>
</evidence>
<dbReference type="InterPro" id="IPR001958">
    <property type="entry name" value="Tet-R_TetA/multi-R_MdtG-like"/>
</dbReference>
<dbReference type="InterPro" id="IPR050930">
    <property type="entry name" value="MFS_Vesicular_Transporter"/>
</dbReference>
<accession>A0A7U2EVN3</accession>
<evidence type="ECO:0000256" key="5">
    <source>
        <dbReference type="ARBA" id="ARBA00022989"/>
    </source>
</evidence>
<feature type="transmembrane region" description="Helical" evidence="8">
    <location>
        <begin position="389"/>
        <end position="412"/>
    </location>
</feature>
<keyword evidence="4 8" id="KW-0812">Transmembrane</keyword>
<evidence type="ECO:0000313" key="11">
    <source>
        <dbReference type="Proteomes" id="UP000663193"/>
    </source>
</evidence>
<feature type="transmembrane region" description="Helical" evidence="8">
    <location>
        <begin position="154"/>
        <end position="174"/>
    </location>
</feature>
<evidence type="ECO:0000256" key="4">
    <source>
        <dbReference type="ARBA" id="ARBA00022692"/>
    </source>
</evidence>
<dbReference type="InterPro" id="IPR036259">
    <property type="entry name" value="MFS_trans_sf"/>
</dbReference>
<keyword evidence="6 8" id="KW-0472">Membrane</keyword>
<protein>
    <recommendedName>
        <fullName evidence="9">Major facilitator superfamily (MFS) profile domain-containing protein</fullName>
    </recommendedName>
</protein>
<feature type="transmembrane region" description="Helical" evidence="8">
    <location>
        <begin position="462"/>
        <end position="486"/>
    </location>
</feature>
<keyword evidence="5 8" id="KW-1133">Transmembrane helix</keyword>
<feature type="compositionally biased region" description="Low complexity" evidence="7">
    <location>
        <begin position="296"/>
        <end position="307"/>
    </location>
</feature>
<sequence length="618" mass="65769">YHTIRTQPADPHLSTQRTMALISKRGRQKLCFSSPSHLSSNSLQLCQGQALFVMALSQASNIKTRCISLWEQRDCTTFVVFIVCAAMCVDGAIFGVTAPVLPFLIQDEAYVTKDKAPRTTALLNAAFSVADLISAPLCALYVDHTHSHRTAWSFGILLLITGTLLFCLSTNLLMLIFSQVLQGASSGTIYIICLAILAESVNSRILARYIGLAMSCSGLGQVVGPVVGGVIYQEVSNGKGAVTGLGMGLAGVGVILVVLMKKKERGTKRDGSVVTINSSTHLTSPPAVGEKTSHESSPPTSISAAPAMPTPPRIFRWKHVWHLVTSPRLLAAIYGIFVYEFITTALTTILSLYTQSLFSWTSTAAGLISLCPALATLFGPPSGILCDRYGARVVAIFGLVTTLPSLFCLTLITTPSLAHKISLCVLLVTGSSTLQFALCPLATEFSLVADDVYARTRSDLRATSFCLLNCAMAIGGVAGPFASGYLMEGVGWKGVCVVLGGMCVTGLGPVVFLTGNMGERILKGDWRRLKKKIRGEGRKGGGWAGGLRFDFMGWDSRGFFLDSKRNASTQPLNSVYAVAVAVALAVSSAFSPGIFTLIASSLTFAGPPLMPLRHARHP</sequence>
<feature type="transmembrane region" description="Helical" evidence="8">
    <location>
        <begin position="238"/>
        <end position="259"/>
    </location>
</feature>
<keyword evidence="11" id="KW-1185">Reference proteome</keyword>
<dbReference type="PROSITE" id="PS50850">
    <property type="entry name" value="MFS"/>
    <property type="match status" value="1"/>
</dbReference>
<gene>
    <name evidence="10" type="ORF">JI435_156400</name>
</gene>
<dbReference type="InterPro" id="IPR011701">
    <property type="entry name" value="MFS"/>
</dbReference>
<evidence type="ECO:0000256" key="3">
    <source>
        <dbReference type="ARBA" id="ARBA00022448"/>
    </source>
</evidence>
<dbReference type="GO" id="GO:0016020">
    <property type="term" value="C:membrane"/>
    <property type="evidence" value="ECO:0007669"/>
    <property type="project" value="UniProtKB-SubCell"/>
</dbReference>
<feature type="transmembrane region" description="Helical" evidence="8">
    <location>
        <begin position="357"/>
        <end position="377"/>
    </location>
</feature>
<dbReference type="Pfam" id="PF07690">
    <property type="entry name" value="MFS_1"/>
    <property type="match status" value="1"/>
</dbReference>
<dbReference type="GO" id="GO:0022857">
    <property type="term" value="F:transmembrane transporter activity"/>
    <property type="evidence" value="ECO:0007669"/>
    <property type="project" value="InterPro"/>
</dbReference>
<feature type="domain" description="Major facilitator superfamily (MFS) profile" evidence="9">
    <location>
        <begin position="79"/>
        <end position="518"/>
    </location>
</feature>
<comment type="subcellular location">
    <subcellularLocation>
        <location evidence="1">Membrane</location>
        <topology evidence="1">Multi-pass membrane protein</topology>
    </subcellularLocation>
</comment>
<dbReference type="VEuPathDB" id="FungiDB:JI435_156400"/>
<feature type="non-terminal residue" evidence="10">
    <location>
        <position position="618"/>
    </location>
</feature>
<feature type="region of interest" description="Disordered" evidence="7">
    <location>
        <begin position="277"/>
        <end position="307"/>
    </location>
</feature>
<dbReference type="OrthoDB" id="5086884at2759"/>